<keyword evidence="2" id="KW-1185">Reference proteome</keyword>
<accession>A0A852RCG4</accession>
<dbReference type="RefSeq" id="WP_179728828.1">
    <property type="nucleotide sequence ID" value="NZ_BAABEF010000001.1"/>
</dbReference>
<comment type="caution">
    <text evidence="1">The sequence shown here is derived from an EMBL/GenBank/DDBJ whole genome shotgun (WGS) entry which is preliminary data.</text>
</comment>
<organism evidence="1 2">
    <name type="scientific">Nocardioides kongjuensis</name>
    <dbReference type="NCBI Taxonomy" id="349522"/>
    <lineage>
        <taxon>Bacteria</taxon>
        <taxon>Bacillati</taxon>
        <taxon>Actinomycetota</taxon>
        <taxon>Actinomycetes</taxon>
        <taxon>Propionibacteriales</taxon>
        <taxon>Nocardioidaceae</taxon>
        <taxon>Nocardioides</taxon>
    </lineage>
</organism>
<gene>
    <name evidence="1" type="ORF">BJ958_004229</name>
</gene>
<evidence type="ECO:0000313" key="2">
    <source>
        <dbReference type="Proteomes" id="UP000582231"/>
    </source>
</evidence>
<protein>
    <submittedName>
        <fullName evidence="1">Uncharacterized protein</fullName>
    </submittedName>
</protein>
<dbReference type="AlphaFoldDB" id="A0A852RCG4"/>
<sequence>MPRRTDDRILIAPPRDARRFDLWRDATSWKVVGGQLRPDKRGDAIGPAIRSAITNAVVSTVGNLRIEVANFALALECGSIVAYMLETAECSGLPAVTWNIEGIVLHACNPLDAQLLRLIIVLSGPNEWH</sequence>
<evidence type="ECO:0000313" key="1">
    <source>
        <dbReference type="EMBL" id="NYD32683.1"/>
    </source>
</evidence>
<reference evidence="1 2" key="1">
    <citation type="submission" date="2020-07" db="EMBL/GenBank/DDBJ databases">
        <title>Sequencing the genomes of 1000 actinobacteria strains.</title>
        <authorList>
            <person name="Klenk H.-P."/>
        </authorList>
    </citation>
    <scope>NUCLEOTIDE SEQUENCE [LARGE SCALE GENOMIC DNA]</scope>
    <source>
        <strain evidence="1 2">DSM 19082</strain>
    </source>
</reference>
<proteinExistence type="predicted"/>
<dbReference type="Proteomes" id="UP000582231">
    <property type="component" value="Unassembled WGS sequence"/>
</dbReference>
<name>A0A852RCG4_9ACTN</name>
<dbReference type="EMBL" id="JACCBF010000001">
    <property type="protein sequence ID" value="NYD32683.1"/>
    <property type="molecule type" value="Genomic_DNA"/>
</dbReference>